<dbReference type="EMBL" id="CVQI01000361">
    <property type="protein sequence ID" value="CRJ95379.1"/>
    <property type="molecule type" value="Genomic_DNA"/>
</dbReference>
<gene>
    <name evidence="2" type="ORF">BN1723_020805</name>
</gene>
<accession>A0A0G4KHF1</accession>
<dbReference type="Proteomes" id="UP000045706">
    <property type="component" value="Unassembled WGS sequence"/>
</dbReference>
<dbReference type="AlphaFoldDB" id="A0A0G4KHF1"/>
<dbReference type="Gene3D" id="3.50.30.30">
    <property type="match status" value="1"/>
</dbReference>
<evidence type="ECO:0000313" key="3">
    <source>
        <dbReference type="Proteomes" id="UP000045706"/>
    </source>
</evidence>
<dbReference type="GO" id="GO:0004180">
    <property type="term" value="F:carboxypeptidase activity"/>
    <property type="evidence" value="ECO:0007669"/>
    <property type="project" value="TreeGrafter"/>
</dbReference>
<protein>
    <submittedName>
        <fullName evidence="2">Uncharacterized protein</fullName>
    </submittedName>
</protein>
<reference evidence="3" key="1">
    <citation type="submission" date="2015-05" db="EMBL/GenBank/DDBJ databases">
        <authorList>
            <person name="Fogelqvist Johan"/>
        </authorList>
    </citation>
    <scope>NUCLEOTIDE SEQUENCE [LARGE SCALE GENOMIC DNA]</scope>
</reference>
<evidence type="ECO:0000256" key="1">
    <source>
        <dbReference type="SAM" id="MobiDB-lite"/>
    </source>
</evidence>
<proteinExistence type="predicted"/>
<name>A0A0G4KHF1_VERLO</name>
<evidence type="ECO:0000313" key="2">
    <source>
        <dbReference type="EMBL" id="CRJ95379.1"/>
    </source>
</evidence>
<organism evidence="2 3">
    <name type="scientific">Verticillium longisporum</name>
    <name type="common">Verticillium dahliae var. longisporum</name>
    <dbReference type="NCBI Taxonomy" id="100787"/>
    <lineage>
        <taxon>Eukaryota</taxon>
        <taxon>Fungi</taxon>
        <taxon>Dikarya</taxon>
        <taxon>Ascomycota</taxon>
        <taxon>Pezizomycotina</taxon>
        <taxon>Sordariomycetes</taxon>
        <taxon>Hypocreomycetidae</taxon>
        <taxon>Glomerellales</taxon>
        <taxon>Plectosphaerellaceae</taxon>
        <taxon>Verticillium</taxon>
    </lineage>
</organism>
<dbReference type="InterPro" id="IPR046450">
    <property type="entry name" value="PA_dom_sf"/>
</dbReference>
<dbReference type="PANTHER" id="PTHR10404:SF46">
    <property type="entry name" value="VACUOLAR PROTEIN SORTING-ASSOCIATED PROTEIN 70"/>
    <property type="match status" value="1"/>
</dbReference>
<dbReference type="SUPFAM" id="SSF52025">
    <property type="entry name" value="PA domain"/>
    <property type="match status" value="1"/>
</dbReference>
<dbReference type="InterPro" id="IPR039373">
    <property type="entry name" value="Peptidase_M28B"/>
</dbReference>
<feature type="compositionally biased region" description="Polar residues" evidence="1">
    <location>
        <begin position="32"/>
        <end position="43"/>
    </location>
</feature>
<sequence length="60" mass="6397">MVGAVLYSDPGDDGEIREENGYKTYPEGPARNPSSVQRGSAQFLSVRPGDPTTPGYPSKP</sequence>
<feature type="non-terminal residue" evidence="2">
    <location>
        <position position="60"/>
    </location>
</feature>
<feature type="region of interest" description="Disordered" evidence="1">
    <location>
        <begin position="1"/>
        <end position="60"/>
    </location>
</feature>
<dbReference type="PANTHER" id="PTHR10404">
    <property type="entry name" value="N-ACETYLATED-ALPHA-LINKED ACIDIC DIPEPTIDASE"/>
    <property type="match status" value="1"/>
</dbReference>